<keyword evidence="9" id="KW-0238">DNA-binding</keyword>
<evidence type="ECO:0000256" key="6">
    <source>
        <dbReference type="ARBA" id="ARBA00022723"/>
    </source>
</evidence>
<dbReference type="RefSeq" id="WP_344042704.1">
    <property type="nucleotide sequence ID" value="NZ_BAAAKE010000036.1"/>
</dbReference>
<evidence type="ECO:0000256" key="7">
    <source>
        <dbReference type="ARBA" id="ARBA00022833"/>
    </source>
</evidence>
<evidence type="ECO:0000256" key="2">
    <source>
        <dbReference type="ARBA" id="ARBA00007957"/>
    </source>
</evidence>
<dbReference type="SUPFAM" id="SSF46785">
    <property type="entry name" value="Winged helix' DNA-binding domain"/>
    <property type="match status" value="1"/>
</dbReference>
<comment type="subcellular location">
    <subcellularLocation>
        <location evidence="1">Cytoplasm</location>
    </subcellularLocation>
</comment>
<evidence type="ECO:0000256" key="3">
    <source>
        <dbReference type="ARBA" id="ARBA00011738"/>
    </source>
</evidence>
<evidence type="ECO:0000313" key="11">
    <source>
        <dbReference type="EMBL" id="MFC5054222.1"/>
    </source>
</evidence>
<dbReference type="InterPro" id="IPR002481">
    <property type="entry name" value="FUR"/>
</dbReference>
<evidence type="ECO:0000256" key="1">
    <source>
        <dbReference type="ARBA" id="ARBA00004496"/>
    </source>
</evidence>
<dbReference type="InterPro" id="IPR043135">
    <property type="entry name" value="Fur_C"/>
</dbReference>
<keyword evidence="10" id="KW-0804">Transcription</keyword>
<proteinExistence type="inferred from homology"/>
<comment type="subunit">
    <text evidence="3">Homodimer.</text>
</comment>
<keyword evidence="4" id="KW-0963">Cytoplasm</keyword>
<dbReference type="InterPro" id="IPR036390">
    <property type="entry name" value="WH_DNA-bd_sf"/>
</dbReference>
<keyword evidence="6" id="KW-0479">Metal-binding</keyword>
<gene>
    <name evidence="11" type="ORF">ACFPFM_10680</name>
</gene>
<name>A0ABV9XXX8_9PSEU</name>
<dbReference type="CDD" id="cd07153">
    <property type="entry name" value="Fur_like"/>
    <property type="match status" value="1"/>
</dbReference>
<keyword evidence="7" id="KW-0862">Zinc</keyword>
<organism evidence="11 12">
    <name type="scientific">Saccharothrix xinjiangensis</name>
    <dbReference type="NCBI Taxonomy" id="204798"/>
    <lineage>
        <taxon>Bacteria</taxon>
        <taxon>Bacillati</taxon>
        <taxon>Actinomycetota</taxon>
        <taxon>Actinomycetes</taxon>
        <taxon>Pseudonocardiales</taxon>
        <taxon>Pseudonocardiaceae</taxon>
        <taxon>Saccharothrix</taxon>
    </lineage>
</organism>
<sequence length="145" mass="15728">MTRPADDHPDVRLTPQRRAVLDALGDSAEGCTAAELFRRLHEQGSPVGLSTVYRALASLVDAGVVDAVRDEEGRQLFHAGPVNRPGHYLVCRQCGRHLPIEARPVLRWAADKAAEHGFAAGEPLVRLTGRCPRCAGEGLPTTFRT</sequence>
<evidence type="ECO:0000256" key="9">
    <source>
        <dbReference type="ARBA" id="ARBA00023125"/>
    </source>
</evidence>
<dbReference type="Pfam" id="PF01475">
    <property type="entry name" value="FUR"/>
    <property type="match status" value="1"/>
</dbReference>
<dbReference type="Gene3D" id="1.10.10.10">
    <property type="entry name" value="Winged helix-like DNA-binding domain superfamily/Winged helix DNA-binding domain"/>
    <property type="match status" value="1"/>
</dbReference>
<evidence type="ECO:0000256" key="8">
    <source>
        <dbReference type="ARBA" id="ARBA00023015"/>
    </source>
</evidence>
<keyword evidence="5" id="KW-0678">Repressor</keyword>
<evidence type="ECO:0000256" key="10">
    <source>
        <dbReference type="ARBA" id="ARBA00023163"/>
    </source>
</evidence>
<accession>A0ABV9XXX8</accession>
<evidence type="ECO:0000313" key="12">
    <source>
        <dbReference type="Proteomes" id="UP001595833"/>
    </source>
</evidence>
<keyword evidence="8" id="KW-0805">Transcription regulation</keyword>
<evidence type="ECO:0000256" key="5">
    <source>
        <dbReference type="ARBA" id="ARBA00022491"/>
    </source>
</evidence>
<reference evidence="12" key="1">
    <citation type="journal article" date="2019" name="Int. J. Syst. Evol. Microbiol.">
        <title>The Global Catalogue of Microorganisms (GCM) 10K type strain sequencing project: providing services to taxonomists for standard genome sequencing and annotation.</title>
        <authorList>
            <consortium name="The Broad Institute Genomics Platform"/>
            <consortium name="The Broad Institute Genome Sequencing Center for Infectious Disease"/>
            <person name="Wu L."/>
            <person name="Ma J."/>
        </authorList>
    </citation>
    <scope>NUCLEOTIDE SEQUENCE [LARGE SCALE GENOMIC DNA]</scope>
    <source>
        <strain evidence="12">KCTC 12848</strain>
    </source>
</reference>
<evidence type="ECO:0000256" key="4">
    <source>
        <dbReference type="ARBA" id="ARBA00022490"/>
    </source>
</evidence>
<dbReference type="PANTHER" id="PTHR33202:SF2">
    <property type="entry name" value="FERRIC UPTAKE REGULATION PROTEIN"/>
    <property type="match status" value="1"/>
</dbReference>
<dbReference type="Proteomes" id="UP001595833">
    <property type="component" value="Unassembled WGS sequence"/>
</dbReference>
<protein>
    <submittedName>
        <fullName evidence="11">Fur family transcriptional regulator</fullName>
    </submittedName>
</protein>
<dbReference type="Gene3D" id="3.30.1490.190">
    <property type="match status" value="1"/>
</dbReference>
<dbReference type="PANTHER" id="PTHR33202">
    <property type="entry name" value="ZINC UPTAKE REGULATION PROTEIN"/>
    <property type="match status" value="1"/>
</dbReference>
<dbReference type="InterPro" id="IPR036388">
    <property type="entry name" value="WH-like_DNA-bd_sf"/>
</dbReference>
<comment type="caution">
    <text evidence="11">The sequence shown here is derived from an EMBL/GenBank/DDBJ whole genome shotgun (WGS) entry which is preliminary data.</text>
</comment>
<comment type="similarity">
    <text evidence="2">Belongs to the Fur family.</text>
</comment>
<keyword evidence="12" id="KW-1185">Reference proteome</keyword>
<dbReference type="EMBL" id="JBHSJB010000009">
    <property type="protein sequence ID" value="MFC5054222.1"/>
    <property type="molecule type" value="Genomic_DNA"/>
</dbReference>